<dbReference type="NCBIfam" id="TIGR02866">
    <property type="entry name" value="CoxB"/>
    <property type="match status" value="1"/>
</dbReference>
<evidence type="ECO:0000256" key="1">
    <source>
        <dbReference type="ARBA" id="ARBA00004141"/>
    </source>
</evidence>
<accession>A0A370GFK1</accession>
<evidence type="ECO:0000256" key="10">
    <source>
        <dbReference type="ARBA" id="ARBA00022989"/>
    </source>
</evidence>
<keyword evidence="10 20" id="KW-1133">Transmembrane helix</keyword>
<dbReference type="InterPro" id="IPR008972">
    <property type="entry name" value="Cupredoxin"/>
</dbReference>
<keyword evidence="4 16" id="KW-0349">Heme</keyword>
<keyword evidence="7 16" id="KW-0479">Metal-binding</keyword>
<feature type="domain" description="Cytochrome c" evidence="24">
    <location>
        <begin position="437"/>
        <end position="517"/>
    </location>
</feature>
<dbReference type="InterPro" id="IPR001505">
    <property type="entry name" value="Copper_CuA"/>
</dbReference>
<feature type="transmembrane region" description="Helical" evidence="20">
    <location>
        <begin position="44"/>
        <end position="64"/>
    </location>
</feature>
<dbReference type="InterPro" id="IPR045187">
    <property type="entry name" value="CcO_II"/>
</dbReference>
<feature type="region of interest" description="Disordered" evidence="19">
    <location>
        <begin position="379"/>
        <end position="435"/>
    </location>
</feature>
<feature type="transmembrane region" description="Helical" evidence="20">
    <location>
        <begin position="85"/>
        <end position="107"/>
    </location>
</feature>
<comment type="catalytic activity">
    <reaction evidence="15 18">
        <text>4 Fe(II)-[cytochrome c] + O2 + 8 H(+)(in) = 4 Fe(III)-[cytochrome c] + 2 H2O + 4 H(+)(out)</text>
        <dbReference type="Rhea" id="RHEA:11436"/>
        <dbReference type="Rhea" id="RHEA-COMP:10350"/>
        <dbReference type="Rhea" id="RHEA-COMP:14399"/>
        <dbReference type="ChEBI" id="CHEBI:15377"/>
        <dbReference type="ChEBI" id="CHEBI:15378"/>
        <dbReference type="ChEBI" id="CHEBI:15379"/>
        <dbReference type="ChEBI" id="CHEBI:29033"/>
        <dbReference type="ChEBI" id="CHEBI:29034"/>
        <dbReference type="EC" id="7.1.1.9"/>
    </reaction>
</comment>
<evidence type="ECO:0000256" key="13">
    <source>
        <dbReference type="ARBA" id="ARBA00023136"/>
    </source>
</evidence>
<evidence type="ECO:0000256" key="16">
    <source>
        <dbReference type="PROSITE-ProRule" id="PRU00433"/>
    </source>
</evidence>
<dbReference type="SUPFAM" id="SSF81464">
    <property type="entry name" value="Cytochrome c oxidase subunit II-like, transmembrane region"/>
    <property type="match status" value="1"/>
</dbReference>
<evidence type="ECO:0000256" key="20">
    <source>
        <dbReference type="SAM" id="Phobius"/>
    </source>
</evidence>
<keyword evidence="5 17" id="KW-0679">Respiratory chain</keyword>
<dbReference type="SUPFAM" id="SSF49503">
    <property type="entry name" value="Cupredoxins"/>
    <property type="match status" value="1"/>
</dbReference>
<evidence type="ECO:0000256" key="3">
    <source>
        <dbReference type="ARBA" id="ARBA00022448"/>
    </source>
</evidence>
<feature type="domain" description="Cytochrome oxidase subunit II transmembrane region profile" evidence="23">
    <location>
        <begin position="18"/>
        <end position="113"/>
    </location>
</feature>
<feature type="region of interest" description="Disordered" evidence="19">
    <location>
        <begin position="520"/>
        <end position="543"/>
    </location>
</feature>
<keyword evidence="11 16" id="KW-0408">Iron</keyword>
<dbReference type="Pfam" id="PF00116">
    <property type="entry name" value="COX2"/>
    <property type="match status" value="1"/>
</dbReference>
<keyword evidence="12 18" id="KW-0186">Copper</keyword>
<dbReference type="GO" id="GO:0005507">
    <property type="term" value="F:copper ion binding"/>
    <property type="evidence" value="ECO:0007669"/>
    <property type="project" value="InterPro"/>
</dbReference>
<comment type="similarity">
    <text evidence="2 17">Belongs to the cytochrome c oxidase subunit 2 family.</text>
</comment>
<organism evidence="25 26">
    <name type="scientific">Aquicella lusitana</name>
    <dbReference type="NCBI Taxonomy" id="254246"/>
    <lineage>
        <taxon>Bacteria</taxon>
        <taxon>Pseudomonadati</taxon>
        <taxon>Pseudomonadota</taxon>
        <taxon>Gammaproteobacteria</taxon>
        <taxon>Legionellales</taxon>
        <taxon>Coxiellaceae</taxon>
        <taxon>Aquicella</taxon>
    </lineage>
</organism>
<keyword evidence="21" id="KW-0732">Signal</keyword>
<dbReference type="RefSeq" id="WP_114834708.1">
    <property type="nucleotide sequence ID" value="NZ_LR699114.1"/>
</dbReference>
<reference evidence="25 26" key="1">
    <citation type="submission" date="2018-07" db="EMBL/GenBank/DDBJ databases">
        <title>Genomic Encyclopedia of Type Strains, Phase IV (KMG-IV): sequencing the most valuable type-strain genomes for metagenomic binning, comparative biology and taxonomic classification.</title>
        <authorList>
            <person name="Goeker M."/>
        </authorList>
    </citation>
    <scope>NUCLEOTIDE SEQUENCE [LARGE SCALE GENOMIC DNA]</scope>
    <source>
        <strain evidence="25 26">DSM 16500</strain>
    </source>
</reference>
<dbReference type="InterPro" id="IPR036257">
    <property type="entry name" value="Cyt_c_oxidase_su2_TM_sf"/>
</dbReference>
<keyword evidence="13 20" id="KW-0472">Membrane</keyword>
<sequence>MRSVQSTLFALLAASSAAYADTTLNLTRGVSPISHDVYELHMTIFWICVVIGLVVFGVMFYSIIYHRKSRGAKAADFHSHTWLEIGWTIVPVIILVLMVIPATKVLLNMNNYEKDELTIKITGYQWKWQYEYMEDGIRFFSNLSTPADQMQNKAPKGKNYLREVDHPLVIPIHKKVRFLITSNDVNHAWWVPDFGVKRDAIAGLINEAWTKVDKPGTYYGQCAELCGINHAFMPIVVIATTEEGYKNWVAQQKGEATQGAADVNKQWTMQELMKQGEQTYSRICAACHQPAGTGLPPTFPALKGSKIATGPVGDHINIVFNGKSGTAMQAFKNQLNDVELASVITYERNAWGNNTGTMVQPVQIKALRDGKSMDEALAAKPEAAPKGEPAKPTPPEGKPEGESTKPAEPMKSVSPVPAEAAKPAEAPAASPADALKAAMERGEKVYLNTCAVCHQPAGTGMPPTFPALKGGKITTGPVDAHIHQVLYGKPGTAMQAFKDQLNDQEIADVVTYERNAWGNNTGTLVKPENIKAARQSGQTGQKQ</sequence>
<comment type="subcellular location">
    <subcellularLocation>
        <location evidence="17">Cell membrane</location>
        <topology evidence="17">Multi-pass membrane protein</topology>
    </subcellularLocation>
    <subcellularLocation>
        <location evidence="1">Membrane</location>
        <topology evidence="1">Multi-pass membrane protein</topology>
    </subcellularLocation>
</comment>
<name>A0A370GFK1_9COXI</name>
<feature type="signal peptide" evidence="21">
    <location>
        <begin position="1"/>
        <end position="20"/>
    </location>
</feature>
<dbReference type="Pfam" id="PF13442">
    <property type="entry name" value="Cytochrome_CBB3"/>
    <property type="match status" value="2"/>
</dbReference>
<comment type="function">
    <text evidence="14 18">Subunits I and II form the functional core of the enzyme complex. Electrons originating in cytochrome c are transferred via heme a and Cu(A) to the binuclear center formed by heme a3 and Cu(B).</text>
</comment>
<dbReference type="EC" id="7.1.1.9" evidence="18"/>
<protein>
    <recommendedName>
        <fullName evidence="18">Cytochrome c oxidase subunit 2</fullName>
        <ecNumber evidence="18">7.1.1.9</ecNumber>
    </recommendedName>
</protein>
<proteinExistence type="inferred from homology"/>
<evidence type="ECO:0000256" key="7">
    <source>
        <dbReference type="ARBA" id="ARBA00022723"/>
    </source>
</evidence>
<evidence type="ECO:0000256" key="8">
    <source>
        <dbReference type="ARBA" id="ARBA00022967"/>
    </source>
</evidence>
<keyword evidence="8" id="KW-1278">Translocase</keyword>
<evidence type="ECO:0000259" key="23">
    <source>
        <dbReference type="PROSITE" id="PS50999"/>
    </source>
</evidence>
<evidence type="ECO:0000256" key="2">
    <source>
        <dbReference type="ARBA" id="ARBA00007866"/>
    </source>
</evidence>
<dbReference type="GO" id="GO:0042773">
    <property type="term" value="P:ATP synthesis coupled electron transport"/>
    <property type="evidence" value="ECO:0007669"/>
    <property type="project" value="TreeGrafter"/>
</dbReference>
<dbReference type="PROSITE" id="PS50857">
    <property type="entry name" value="COX2_CUA"/>
    <property type="match status" value="1"/>
</dbReference>
<feature type="domain" description="Cytochrome oxidase subunit II copper A binding" evidence="22">
    <location>
        <begin position="114"/>
        <end position="251"/>
    </location>
</feature>
<feature type="chain" id="PRO_5016587582" description="Cytochrome c oxidase subunit 2" evidence="21">
    <location>
        <begin position="21"/>
        <end position="543"/>
    </location>
</feature>
<evidence type="ECO:0000313" key="26">
    <source>
        <dbReference type="Proteomes" id="UP000254720"/>
    </source>
</evidence>
<dbReference type="Pfam" id="PF02790">
    <property type="entry name" value="COX2_TM"/>
    <property type="match status" value="1"/>
</dbReference>
<evidence type="ECO:0000256" key="14">
    <source>
        <dbReference type="ARBA" id="ARBA00024688"/>
    </source>
</evidence>
<comment type="caution">
    <text evidence="25">The sequence shown here is derived from an EMBL/GenBank/DDBJ whole genome shotgun (WGS) entry which is preliminary data.</text>
</comment>
<dbReference type="OrthoDB" id="9781261at2"/>
<dbReference type="AlphaFoldDB" id="A0A370GFK1"/>
<dbReference type="PROSITE" id="PS50999">
    <property type="entry name" value="COX2_TM"/>
    <property type="match status" value="1"/>
</dbReference>
<dbReference type="GO" id="GO:0020037">
    <property type="term" value="F:heme binding"/>
    <property type="evidence" value="ECO:0007669"/>
    <property type="project" value="InterPro"/>
</dbReference>
<dbReference type="InterPro" id="IPR011759">
    <property type="entry name" value="Cyt_c_oxidase_su2_TM_dom"/>
</dbReference>
<comment type="cofactor">
    <cofactor evidence="18">
        <name>Cu cation</name>
        <dbReference type="ChEBI" id="CHEBI:23378"/>
    </cofactor>
    <text evidence="18">Binds a copper A center.</text>
</comment>
<feature type="domain" description="Cytochrome c" evidence="24">
    <location>
        <begin position="271"/>
        <end position="351"/>
    </location>
</feature>
<evidence type="ECO:0000256" key="9">
    <source>
        <dbReference type="ARBA" id="ARBA00022982"/>
    </source>
</evidence>
<evidence type="ECO:0000256" key="12">
    <source>
        <dbReference type="ARBA" id="ARBA00023008"/>
    </source>
</evidence>
<keyword evidence="3 17" id="KW-0813">Transport</keyword>
<feature type="compositionally biased region" description="Low complexity" evidence="19">
    <location>
        <begin position="413"/>
        <end position="435"/>
    </location>
</feature>
<dbReference type="Gene3D" id="1.10.760.10">
    <property type="entry name" value="Cytochrome c-like domain"/>
    <property type="match status" value="2"/>
</dbReference>
<dbReference type="GO" id="GO:0016491">
    <property type="term" value="F:oxidoreductase activity"/>
    <property type="evidence" value="ECO:0007669"/>
    <property type="project" value="InterPro"/>
</dbReference>
<evidence type="ECO:0000256" key="21">
    <source>
        <dbReference type="SAM" id="SignalP"/>
    </source>
</evidence>
<dbReference type="PROSITE" id="PS51007">
    <property type="entry name" value="CYTC"/>
    <property type="match status" value="2"/>
</dbReference>
<dbReference type="PROSITE" id="PS00078">
    <property type="entry name" value="COX2"/>
    <property type="match status" value="1"/>
</dbReference>
<dbReference type="Gene3D" id="2.60.40.420">
    <property type="entry name" value="Cupredoxins - blue copper proteins"/>
    <property type="match status" value="1"/>
</dbReference>
<dbReference type="InterPro" id="IPR002429">
    <property type="entry name" value="CcO_II-like_C"/>
</dbReference>
<evidence type="ECO:0000259" key="22">
    <source>
        <dbReference type="PROSITE" id="PS50857"/>
    </source>
</evidence>
<dbReference type="PANTHER" id="PTHR22888">
    <property type="entry name" value="CYTOCHROME C OXIDASE, SUBUNIT II"/>
    <property type="match status" value="1"/>
</dbReference>
<dbReference type="SUPFAM" id="SSF46626">
    <property type="entry name" value="Cytochrome c"/>
    <property type="match status" value="2"/>
</dbReference>
<dbReference type="EMBL" id="QQAX01000015">
    <property type="protein sequence ID" value="RDI42441.1"/>
    <property type="molecule type" value="Genomic_DNA"/>
</dbReference>
<dbReference type="Proteomes" id="UP000254720">
    <property type="component" value="Unassembled WGS sequence"/>
</dbReference>
<evidence type="ECO:0000256" key="17">
    <source>
        <dbReference type="RuleBase" id="RU000456"/>
    </source>
</evidence>
<evidence type="ECO:0000256" key="18">
    <source>
        <dbReference type="RuleBase" id="RU004024"/>
    </source>
</evidence>
<dbReference type="GO" id="GO:0005886">
    <property type="term" value="C:plasma membrane"/>
    <property type="evidence" value="ECO:0007669"/>
    <property type="project" value="UniProtKB-SubCell"/>
</dbReference>
<keyword evidence="6 17" id="KW-0812">Transmembrane</keyword>
<evidence type="ECO:0000256" key="11">
    <source>
        <dbReference type="ARBA" id="ARBA00023004"/>
    </source>
</evidence>
<dbReference type="InterPro" id="IPR036909">
    <property type="entry name" value="Cyt_c-like_dom_sf"/>
</dbReference>
<evidence type="ECO:0000313" key="25">
    <source>
        <dbReference type="EMBL" id="RDI42441.1"/>
    </source>
</evidence>
<evidence type="ECO:0000256" key="15">
    <source>
        <dbReference type="ARBA" id="ARBA00047816"/>
    </source>
</evidence>
<evidence type="ECO:0000256" key="4">
    <source>
        <dbReference type="ARBA" id="ARBA00022617"/>
    </source>
</evidence>
<dbReference type="GO" id="GO:0004129">
    <property type="term" value="F:cytochrome-c oxidase activity"/>
    <property type="evidence" value="ECO:0007669"/>
    <property type="project" value="UniProtKB-EC"/>
</dbReference>
<dbReference type="InterPro" id="IPR009056">
    <property type="entry name" value="Cyt_c-like_dom"/>
</dbReference>
<gene>
    <name evidence="25" type="ORF">C8D86_11544</name>
</gene>
<evidence type="ECO:0000256" key="5">
    <source>
        <dbReference type="ARBA" id="ARBA00022660"/>
    </source>
</evidence>
<dbReference type="PANTHER" id="PTHR22888:SF9">
    <property type="entry name" value="CYTOCHROME C OXIDASE SUBUNIT 2"/>
    <property type="match status" value="1"/>
</dbReference>
<dbReference type="InterPro" id="IPR014222">
    <property type="entry name" value="Cyt_c_oxidase_su2"/>
</dbReference>
<keyword evidence="9 17" id="KW-0249">Electron transport</keyword>
<evidence type="ECO:0000259" key="24">
    <source>
        <dbReference type="PROSITE" id="PS51007"/>
    </source>
</evidence>
<keyword evidence="26" id="KW-1185">Reference proteome</keyword>
<evidence type="ECO:0000256" key="19">
    <source>
        <dbReference type="SAM" id="MobiDB-lite"/>
    </source>
</evidence>
<evidence type="ECO:0000256" key="6">
    <source>
        <dbReference type="ARBA" id="ARBA00022692"/>
    </source>
</evidence>
<dbReference type="PRINTS" id="PR01166">
    <property type="entry name" value="CYCOXIDASEII"/>
</dbReference>
<dbReference type="Gene3D" id="1.10.287.90">
    <property type="match status" value="1"/>
</dbReference>